<comment type="caution">
    <text evidence="1">The sequence shown here is derived from an EMBL/GenBank/DDBJ whole genome shotgun (WGS) entry which is preliminary data.</text>
</comment>
<dbReference type="EMBL" id="PCWM01000018">
    <property type="protein sequence ID" value="PIR03330.1"/>
    <property type="molecule type" value="Genomic_DNA"/>
</dbReference>
<proteinExistence type="predicted"/>
<evidence type="ECO:0000313" key="1">
    <source>
        <dbReference type="EMBL" id="PIR03330.1"/>
    </source>
</evidence>
<name>A0A2H0N366_9BACT</name>
<reference evidence="1 2" key="1">
    <citation type="submission" date="2017-09" db="EMBL/GenBank/DDBJ databases">
        <title>Depth-based differentiation of microbial function through sediment-hosted aquifers and enrichment of novel symbionts in the deep terrestrial subsurface.</title>
        <authorList>
            <person name="Probst A.J."/>
            <person name="Ladd B."/>
            <person name="Jarett J.K."/>
            <person name="Geller-Mcgrath D.E."/>
            <person name="Sieber C.M."/>
            <person name="Emerson J.B."/>
            <person name="Anantharaman K."/>
            <person name="Thomas B.C."/>
            <person name="Malmstrom R."/>
            <person name="Stieglmeier M."/>
            <person name="Klingl A."/>
            <person name="Woyke T."/>
            <person name="Ryan C.M."/>
            <person name="Banfield J.F."/>
        </authorList>
    </citation>
    <scope>NUCLEOTIDE SEQUENCE [LARGE SCALE GENOMIC DNA]</scope>
    <source>
        <strain evidence="1">CG11_big_fil_rev_8_21_14_0_20_43_7</strain>
    </source>
</reference>
<evidence type="ECO:0000313" key="2">
    <source>
        <dbReference type="Proteomes" id="UP000229782"/>
    </source>
</evidence>
<organism evidence="1 2">
    <name type="scientific">Candidatus Magasanikbacteria bacterium CG11_big_fil_rev_8_21_14_0_20_43_7</name>
    <dbReference type="NCBI Taxonomy" id="1974654"/>
    <lineage>
        <taxon>Bacteria</taxon>
        <taxon>Candidatus Magasanikiibacteriota</taxon>
    </lineage>
</organism>
<dbReference type="SUPFAM" id="SSF143100">
    <property type="entry name" value="TTHA1013/TTHA0281-like"/>
    <property type="match status" value="1"/>
</dbReference>
<dbReference type="InterPro" id="IPR035069">
    <property type="entry name" value="TTHA1013/TTHA0281-like"/>
</dbReference>
<feature type="non-terminal residue" evidence="1">
    <location>
        <position position="1"/>
    </location>
</feature>
<sequence length="70" mass="7923">PSGWFVITSPDLPGLVSQCKSLNELVEVYNDAVLTYFDVPKGESDYVFNELNLQGVGQLKLNDKKKLRYE</sequence>
<gene>
    <name evidence="1" type="ORF">COV60_00870</name>
</gene>
<dbReference type="AlphaFoldDB" id="A0A2H0N366"/>
<accession>A0A2H0N366</accession>
<protein>
    <submittedName>
        <fullName evidence="1">Uncharacterized protein</fullName>
    </submittedName>
</protein>
<dbReference type="Proteomes" id="UP000229782">
    <property type="component" value="Unassembled WGS sequence"/>
</dbReference>